<evidence type="ECO:0000313" key="4">
    <source>
        <dbReference type="Proteomes" id="UP000013827"/>
    </source>
</evidence>
<feature type="region of interest" description="Disordered" evidence="1">
    <location>
        <begin position="881"/>
        <end position="902"/>
    </location>
</feature>
<accession>A0A0D3JFJ2</accession>
<reference evidence="4" key="1">
    <citation type="journal article" date="2013" name="Nature">
        <title>Pan genome of the phytoplankton Emiliania underpins its global distribution.</title>
        <authorList>
            <person name="Read B.A."/>
            <person name="Kegel J."/>
            <person name="Klute M.J."/>
            <person name="Kuo A."/>
            <person name="Lefebvre S.C."/>
            <person name="Maumus F."/>
            <person name="Mayer C."/>
            <person name="Miller J."/>
            <person name="Monier A."/>
            <person name="Salamov A."/>
            <person name="Young J."/>
            <person name="Aguilar M."/>
            <person name="Claverie J.M."/>
            <person name="Frickenhaus S."/>
            <person name="Gonzalez K."/>
            <person name="Herman E.K."/>
            <person name="Lin Y.C."/>
            <person name="Napier J."/>
            <person name="Ogata H."/>
            <person name="Sarno A.F."/>
            <person name="Shmutz J."/>
            <person name="Schroeder D."/>
            <person name="de Vargas C."/>
            <person name="Verret F."/>
            <person name="von Dassow P."/>
            <person name="Valentin K."/>
            <person name="Van de Peer Y."/>
            <person name="Wheeler G."/>
            <person name="Dacks J.B."/>
            <person name="Delwiche C.F."/>
            <person name="Dyhrman S.T."/>
            <person name="Glockner G."/>
            <person name="John U."/>
            <person name="Richards T."/>
            <person name="Worden A.Z."/>
            <person name="Zhang X."/>
            <person name="Grigoriev I.V."/>
            <person name="Allen A.E."/>
            <person name="Bidle K."/>
            <person name="Borodovsky M."/>
            <person name="Bowler C."/>
            <person name="Brownlee C."/>
            <person name="Cock J.M."/>
            <person name="Elias M."/>
            <person name="Gladyshev V.N."/>
            <person name="Groth M."/>
            <person name="Guda C."/>
            <person name="Hadaegh A."/>
            <person name="Iglesias-Rodriguez M.D."/>
            <person name="Jenkins J."/>
            <person name="Jones B.M."/>
            <person name="Lawson T."/>
            <person name="Leese F."/>
            <person name="Lindquist E."/>
            <person name="Lobanov A."/>
            <person name="Lomsadze A."/>
            <person name="Malik S.B."/>
            <person name="Marsh M.E."/>
            <person name="Mackinder L."/>
            <person name="Mock T."/>
            <person name="Mueller-Roeber B."/>
            <person name="Pagarete A."/>
            <person name="Parker M."/>
            <person name="Probert I."/>
            <person name="Quesneville H."/>
            <person name="Raines C."/>
            <person name="Rensing S.A."/>
            <person name="Riano-Pachon D.M."/>
            <person name="Richier S."/>
            <person name="Rokitta S."/>
            <person name="Shiraiwa Y."/>
            <person name="Soanes D.M."/>
            <person name="van der Giezen M."/>
            <person name="Wahlund T.M."/>
            <person name="Williams B."/>
            <person name="Wilson W."/>
            <person name="Wolfe G."/>
            <person name="Wurch L.L."/>
        </authorList>
    </citation>
    <scope>NUCLEOTIDE SEQUENCE</scope>
</reference>
<dbReference type="HOGENOM" id="CLU_254324_0_0_1"/>
<proteinExistence type="predicted"/>
<feature type="chain" id="PRO_5044187843" description="Right handed beta helix domain-containing protein" evidence="2">
    <location>
        <begin position="16"/>
        <end position="1401"/>
    </location>
</feature>
<evidence type="ECO:0008006" key="5">
    <source>
        <dbReference type="Google" id="ProtNLM"/>
    </source>
</evidence>
<keyword evidence="4" id="KW-1185">Reference proteome</keyword>
<dbReference type="RefSeq" id="XP_005774706.1">
    <property type="nucleotide sequence ID" value="XM_005774649.1"/>
</dbReference>
<evidence type="ECO:0000313" key="3">
    <source>
        <dbReference type="EnsemblProtists" id="EOD22277"/>
    </source>
</evidence>
<feature type="region of interest" description="Disordered" evidence="1">
    <location>
        <begin position="610"/>
        <end position="634"/>
    </location>
</feature>
<name>A0A0D3JFJ2_EMIH1</name>
<dbReference type="InterPro" id="IPR012334">
    <property type="entry name" value="Pectin_lyas_fold"/>
</dbReference>
<dbReference type="PaxDb" id="2903-EOD22277"/>
<dbReference type="InterPro" id="IPR011050">
    <property type="entry name" value="Pectin_lyase_fold/virulence"/>
</dbReference>
<dbReference type="Gene3D" id="2.160.20.10">
    <property type="entry name" value="Single-stranded right-handed beta-helix, Pectin lyase-like"/>
    <property type="match status" value="1"/>
</dbReference>
<protein>
    <recommendedName>
        <fullName evidence="5">Right handed beta helix domain-containing protein</fullName>
    </recommendedName>
</protein>
<dbReference type="SUPFAM" id="SSF51126">
    <property type="entry name" value="Pectin lyase-like"/>
    <property type="match status" value="1"/>
</dbReference>
<dbReference type="EnsemblProtists" id="EOD22277">
    <property type="protein sequence ID" value="EOD22277"/>
    <property type="gene ID" value="EMIHUDRAFT_207461"/>
</dbReference>
<dbReference type="Proteomes" id="UP000013827">
    <property type="component" value="Unassembled WGS sequence"/>
</dbReference>
<sequence>MRLLLLGVLAGLAGGAALVAGVARGSDSIMHTSIGFDGHSTEAARSAPPGCEIAAGVTSQSACGAGRITLGVTADVQRKIFNNRGSFSGPHKTCSAFDGCRGGGDLADKLVRLAGIGWHGPNASASLGDDACAEAANKEMCIMNVRTCATSESWDANVGNKSSEFSLEGNSAHAWNKGVALHAGLLEAPLGFDRKFLYPLAGTLHASGTCSAGGGETLGQSRPTTEKLLIGARDFVRAIVNKISSLMTAIQQSQLRSERKAGADLSQMNAAEEGASTGTHGAIIGRKGRTVPAFAHPSSASELIGAETAPSTAAIEAKLAVGGAEVNGEEHGLATPLHASKGRVGTDGGSGSSPPGLLLASTSSPGADIDVVADPSSGGTATVHASATAHSAGTRAATLRAASAVQGSNTSRLASPKALPSGLVSSCQMRLSEPTLACRADVGEALGTSWASGQQLLRPTQGEKLLQTGARGFVRAFVDKISTLMTAIQQGPLRPERMACAACADQSQKNAAEGALLTAGVLPLAHECGAAAAATTSGPIAGDTDHSTGTHGAIIGRKGRTVPAFAHPSSASELIGAETAPSTAAIEAKLAVGGAEVNGEEHGLAAPLHASKGRVGTDGGSGSSPPGLAVASTSSPGADIDVVADPSSGGTATVHASATAHSAGTRAATLRAASAVQGSNTSRLASPKALPSGLVASCQMRLSEPTLACRADVGEALGTSWASGQQLLRPTQGEKLLQTGARGFVRAFVDKISTLMTAIQQGPLRSEHEVCAACADQSQKNAAEGALLTAGVLPLAHECGAAAAATTSGPIAGDTDHSTGTHGAIIGRKGRTVPAFAHPSSASELIGAETAPSTAAIEAKLAVGGAEVNGEEHGLAAPLHASKGRVGTGGGSGSSPPGLAVASTSSPGADIDFVVDPSACLELSLRRQVKKTGAGRSHEAGSVHWLASARALRVGIVILFFLDMSDECSGGVAPDARKGPGCVAGSNLKKYLGESLTTAQCQERCVEWAGEQACVGFEFGVNHGRNDDYKPGDCCCAHRDGRRDSVYYESNCVPLTTGRCQPECWAKGECGSGADYDMDGSQIIPCSSSWQHFPQACVYGNNLEPKHYGKTTAQCEALCVAYGTTCLGFEFGVNHGRGDDNWPGDCQLSSSAAYSTTGCGQSHNLDFYLVRTVDELRAALEGNASDIVLAPGRYSLTKQIVIERSLTLRALTPRTAVLDGGDKTRVIYVDMSSRNIRCKNDDGWLNTKYESVFLDGLVIQNGRSDGGAGIFAIASDECRLHLNVKDSEFNDNERGRSGSGGALSTDLPVYSSISKSVFRRNRAHGESYQKTGTYDGTGGAIAVHSSRALFIDECVFEDNHADREGHHLFAEIRQQGGQNFPSEWQSGFPAEYVAQHGADKQ</sequence>
<keyword evidence="2" id="KW-0732">Signal</keyword>
<dbReference type="GeneID" id="17267824"/>
<reference evidence="3" key="2">
    <citation type="submission" date="2024-10" db="UniProtKB">
        <authorList>
            <consortium name="EnsemblProtists"/>
        </authorList>
    </citation>
    <scope>IDENTIFICATION</scope>
</reference>
<evidence type="ECO:0000256" key="2">
    <source>
        <dbReference type="SAM" id="SignalP"/>
    </source>
</evidence>
<feature type="signal peptide" evidence="2">
    <location>
        <begin position="1"/>
        <end position="15"/>
    </location>
</feature>
<dbReference type="KEGG" id="ehx:EMIHUDRAFT_207461"/>
<evidence type="ECO:0000256" key="1">
    <source>
        <dbReference type="SAM" id="MobiDB-lite"/>
    </source>
</evidence>
<organism evidence="3 4">
    <name type="scientific">Emiliania huxleyi (strain CCMP1516)</name>
    <dbReference type="NCBI Taxonomy" id="280463"/>
    <lineage>
        <taxon>Eukaryota</taxon>
        <taxon>Haptista</taxon>
        <taxon>Haptophyta</taxon>
        <taxon>Prymnesiophyceae</taxon>
        <taxon>Isochrysidales</taxon>
        <taxon>Noelaerhabdaceae</taxon>
        <taxon>Emiliania</taxon>
    </lineage>
</organism>